<comment type="similarity">
    <text evidence="4">Belongs to the cytochrome P450 family.</text>
</comment>
<evidence type="ECO:0000256" key="9">
    <source>
        <dbReference type="ARBA" id="ARBA00023002"/>
    </source>
</evidence>
<accession>A0A2V1DJT8</accession>
<evidence type="ECO:0000256" key="4">
    <source>
        <dbReference type="ARBA" id="ARBA00010617"/>
    </source>
</evidence>
<feature type="compositionally biased region" description="Basic and acidic residues" evidence="14">
    <location>
        <begin position="408"/>
        <end position="419"/>
    </location>
</feature>
<comment type="cofactor">
    <cofactor evidence="1 13">
        <name>heme</name>
        <dbReference type="ChEBI" id="CHEBI:30413"/>
    </cofactor>
</comment>
<keyword evidence="8" id="KW-1133">Transmembrane helix</keyword>
<evidence type="ECO:0000313" key="16">
    <source>
        <dbReference type="Proteomes" id="UP000244855"/>
    </source>
</evidence>
<dbReference type="Proteomes" id="UP000244855">
    <property type="component" value="Unassembled WGS sequence"/>
</dbReference>
<evidence type="ECO:0000256" key="13">
    <source>
        <dbReference type="PIRSR" id="PIRSR602403-1"/>
    </source>
</evidence>
<comment type="pathway">
    <text evidence="3">Mycotoxin biosynthesis.</text>
</comment>
<dbReference type="GO" id="GO:0004497">
    <property type="term" value="F:monooxygenase activity"/>
    <property type="evidence" value="ECO:0007669"/>
    <property type="project" value="UniProtKB-KW"/>
</dbReference>
<dbReference type="PRINTS" id="PR00465">
    <property type="entry name" value="EP450IV"/>
</dbReference>
<dbReference type="GO" id="GO:0016705">
    <property type="term" value="F:oxidoreductase activity, acting on paired donors, with incorporation or reduction of molecular oxygen"/>
    <property type="evidence" value="ECO:0007669"/>
    <property type="project" value="InterPro"/>
</dbReference>
<dbReference type="Pfam" id="PF00067">
    <property type="entry name" value="p450"/>
    <property type="match status" value="1"/>
</dbReference>
<keyword evidence="12" id="KW-0472">Membrane</keyword>
<keyword evidence="9" id="KW-0560">Oxidoreductase</keyword>
<dbReference type="OrthoDB" id="1844152at2759"/>
<keyword evidence="7 13" id="KW-0479">Metal-binding</keyword>
<evidence type="ECO:0000256" key="10">
    <source>
        <dbReference type="ARBA" id="ARBA00023004"/>
    </source>
</evidence>
<keyword evidence="5 13" id="KW-0349">Heme</keyword>
<dbReference type="SUPFAM" id="SSF48264">
    <property type="entry name" value="Cytochrome P450"/>
    <property type="match status" value="1"/>
</dbReference>
<evidence type="ECO:0000256" key="11">
    <source>
        <dbReference type="ARBA" id="ARBA00023033"/>
    </source>
</evidence>
<evidence type="ECO:0000256" key="3">
    <source>
        <dbReference type="ARBA" id="ARBA00004685"/>
    </source>
</evidence>
<sequence length="510" mass="57718">MFIFTPVSLLFLSYAIFKLFCLLVSPRPRVLIPSYQYSPIPGLRSWIGAIRFMRSPLTFLVSAYEIHKHYQGPMGCFKLSNLYDELIVLCDRKKIAELYAAPSNVLSSFARNKENLQIEWIMGRELSVDPYPIRVIGENSMKGFQGFVEEGGVAEVKRTIEEWVGASSTEWNDVPVYQLSAFAVGRFSNFIFGGEELSRNEQYIEILSEYGRAFITSIQILRLIPGRSFKKARSLLAPYLYHRLFAFSADLPSRQDLLSSLIATTPESQRTVPHLVQALFAVNAAVQATTYLIANALFMLSADPDNLLPELRAEAQQHLPLGTSSTTPQQLNKLEKLDSFLRETARLNNALLVAGERLVMRDFWFSDGTFVPKGSTLAVPQAALHRDGNVYNAPETFLPWRYLSGHNEKKEEGHGDAKKKGNPNPSLHDTNDSDYVHFGHGKHPCPGRHFASLTSKLILVSIILDYDIQRIPGAPLPNRQRYYGVYNIPDMQYKMALRRFDQRVVNDTQS</sequence>
<evidence type="ECO:0000256" key="8">
    <source>
        <dbReference type="ARBA" id="ARBA00022989"/>
    </source>
</evidence>
<evidence type="ECO:0000256" key="7">
    <source>
        <dbReference type="ARBA" id="ARBA00022723"/>
    </source>
</evidence>
<keyword evidence="16" id="KW-1185">Reference proteome</keyword>
<dbReference type="InterPro" id="IPR002403">
    <property type="entry name" value="Cyt_P450_E_grp-IV"/>
</dbReference>
<evidence type="ECO:0000256" key="12">
    <source>
        <dbReference type="ARBA" id="ARBA00023136"/>
    </source>
</evidence>
<dbReference type="AlphaFoldDB" id="A0A2V1DJT8"/>
<dbReference type="EMBL" id="KZ805413">
    <property type="protein sequence ID" value="PVH98432.1"/>
    <property type="molecule type" value="Genomic_DNA"/>
</dbReference>
<keyword evidence="6" id="KW-0812">Transmembrane</keyword>
<feature type="region of interest" description="Disordered" evidence="14">
    <location>
        <begin position="408"/>
        <end position="432"/>
    </location>
</feature>
<dbReference type="Gene3D" id="1.10.630.10">
    <property type="entry name" value="Cytochrome P450"/>
    <property type="match status" value="1"/>
</dbReference>
<evidence type="ECO:0000313" key="15">
    <source>
        <dbReference type="EMBL" id="PVH98432.1"/>
    </source>
</evidence>
<reference evidence="15 16" key="1">
    <citation type="journal article" date="2018" name="Sci. Rep.">
        <title>Comparative genomics provides insights into the lifestyle and reveals functional heterogeneity of dark septate endophytic fungi.</title>
        <authorList>
            <person name="Knapp D.G."/>
            <person name="Nemeth J.B."/>
            <person name="Barry K."/>
            <person name="Hainaut M."/>
            <person name="Henrissat B."/>
            <person name="Johnson J."/>
            <person name="Kuo A."/>
            <person name="Lim J.H.P."/>
            <person name="Lipzen A."/>
            <person name="Nolan M."/>
            <person name="Ohm R.A."/>
            <person name="Tamas L."/>
            <person name="Grigoriev I.V."/>
            <person name="Spatafora J.W."/>
            <person name="Nagy L.G."/>
            <person name="Kovacs G.M."/>
        </authorList>
    </citation>
    <scope>NUCLEOTIDE SEQUENCE [LARGE SCALE GENOMIC DNA]</scope>
    <source>
        <strain evidence="15 16">DSE2036</strain>
    </source>
</reference>
<dbReference type="GO" id="GO:0005506">
    <property type="term" value="F:iron ion binding"/>
    <property type="evidence" value="ECO:0007669"/>
    <property type="project" value="InterPro"/>
</dbReference>
<gene>
    <name evidence="15" type="ORF">DM02DRAFT_657314</name>
</gene>
<dbReference type="InterPro" id="IPR001128">
    <property type="entry name" value="Cyt_P450"/>
</dbReference>
<dbReference type="STRING" id="97972.A0A2V1DJT8"/>
<keyword evidence="10 13" id="KW-0408">Iron</keyword>
<keyword evidence="11" id="KW-0503">Monooxygenase</keyword>
<dbReference type="CDD" id="cd11041">
    <property type="entry name" value="CYP503A1-like"/>
    <property type="match status" value="1"/>
</dbReference>
<dbReference type="PANTHER" id="PTHR46206">
    <property type="entry name" value="CYTOCHROME P450"/>
    <property type="match status" value="1"/>
</dbReference>
<evidence type="ECO:0000256" key="6">
    <source>
        <dbReference type="ARBA" id="ARBA00022692"/>
    </source>
</evidence>
<evidence type="ECO:0000256" key="1">
    <source>
        <dbReference type="ARBA" id="ARBA00001971"/>
    </source>
</evidence>
<dbReference type="PANTHER" id="PTHR46206:SF5">
    <property type="entry name" value="P450, PUTATIVE (EUROFUNG)-RELATED"/>
    <property type="match status" value="1"/>
</dbReference>
<proteinExistence type="inferred from homology"/>
<evidence type="ECO:0000256" key="14">
    <source>
        <dbReference type="SAM" id="MobiDB-lite"/>
    </source>
</evidence>
<dbReference type="GO" id="GO:0016020">
    <property type="term" value="C:membrane"/>
    <property type="evidence" value="ECO:0007669"/>
    <property type="project" value="UniProtKB-SubCell"/>
</dbReference>
<name>A0A2V1DJT8_9PLEO</name>
<evidence type="ECO:0000256" key="5">
    <source>
        <dbReference type="ARBA" id="ARBA00022617"/>
    </source>
</evidence>
<evidence type="ECO:0000256" key="2">
    <source>
        <dbReference type="ARBA" id="ARBA00004370"/>
    </source>
</evidence>
<dbReference type="GO" id="GO:0020037">
    <property type="term" value="F:heme binding"/>
    <property type="evidence" value="ECO:0007669"/>
    <property type="project" value="InterPro"/>
</dbReference>
<comment type="subcellular location">
    <subcellularLocation>
        <location evidence="2">Membrane</location>
    </subcellularLocation>
</comment>
<protein>
    <submittedName>
        <fullName evidence="15">Cytochrome P450</fullName>
    </submittedName>
</protein>
<dbReference type="InterPro" id="IPR036396">
    <property type="entry name" value="Cyt_P450_sf"/>
</dbReference>
<organism evidence="15 16">
    <name type="scientific">Periconia macrospinosa</name>
    <dbReference type="NCBI Taxonomy" id="97972"/>
    <lineage>
        <taxon>Eukaryota</taxon>
        <taxon>Fungi</taxon>
        <taxon>Dikarya</taxon>
        <taxon>Ascomycota</taxon>
        <taxon>Pezizomycotina</taxon>
        <taxon>Dothideomycetes</taxon>
        <taxon>Pleosporomycetidae</taxon>
        <taxon>Pleosporales</taxon>
        <taxon>Massarineae</taxon>
        <taxon>Periconiaceae</taxon>
        <taxon>Periconia</taxon>
    </lineage>
</organism>
<feature type="binding site" description="axial binding residue" evidence="13">
    <location>
        <position position="445"/>
    </location>
    <ligand>
        <name>heme</name>
        <dbReference type="ChEBI" id="CHEBI:30413"/>
    </ligand>
    <ligandPart>
        <name>Fe</name>
        <dbReference type="ChEBI" id="CHEBI:18248"/>
    </ligandPart>
</feature>